<dbReference type="InterPro" id="IPR002653">
    <property type="entry name" value="Znf_A20"/>
</dbReference>
<dbReference type="Gene3D" id="1.20.5.4770">
    <property type="match status" value="1"/>
</dbReference>
<name>A0A7S0QTQ3_9CRYP</name>
<dbReference type="PROSITE" id="PS51039">
    <property type="entry name" value="ZF_AN1"/>
    <property type="match status" value="1"/>
</dbReference>
<dbReference type="InterPro" id="IPR000058">
    <property type="entry name" value="Znf_AN1"/>
</dbReference>
<sequence>MESAQPNSDTPKPCAGGCGFFGSAPLNFYCSVCFKKAHGEEEFKRRVNLSDPVGPVSSEGADEGSPTKMGCEITAISISEVLKVEEKSVVVVEGTQSASDAGPKMEEVLEPAPKKVATNRCFECNKKVGLTGFGCRCGSTFCSVHRYSDKHGCPFDYKAAGREEIKTANPVINAEKVARI</sequence>
<keyword evidence="3" id="KW-0862">Zinc</keyword>
<dbReference type="SUPFAM" id="SSF118310">
    <property type="entry name" value="AN1-like Zinc finger"/>
    <property type="match status" value="1"/>
</dbReference>
<dbReference type="InterPro" id="IPR035896">
    <property type="entry name" value="AN1-like_Znf"/>
</dbReference>
<evidence type="ECO:0000259" key="6">
    <source>
        <dbReference type="PROSITE" id="PS51039"/>
    </source>
</evidence>
<dbReference type="FunFam" id="4.10.1110.10:FF:000001">
    <property type="entry name" value="Zinc finger AN1-type containing 6"/>
    <property type="match status" value="1"/>
</dbReference>
<dbReference type="EMBL" id="HBEZ01056825">
    <property type="protein sequence ID" value="CAD8659329.1"/>
    <property type="molecule type" value="Transcribed_RNA"/>
</dbReference>
<proteinExistence type="predicted"/>
<dbReference type="SUPFAM" id="SSF57716">
    <property type="entry name" value="Glucocorticoid receptor-like (DNA-binding domain)"/>
    <property type="match status" value="1"/>
</dbReference>
<dbReference type="Pfam" id="PF01754">
    <property type="entry name" value="zf-A20"/>
    <property type="match status" value="1"/>
</dbReference>
<gene>
    <name evidence="7" type="ORF">CCUR1050_LOCUS31224</name>
</gene>
<dbReference type="PANTHER" id="PTHR10634:SF67">
    <property type="entry name" value="AN1-TYPE ZINC FINGER PROTEIN 3"/>
    <property type="match status" value="1"/>
</dbReference>
<evidence type="ECO:0000256" key="2">
    <source>
        <dbReference type="ARBA" id="ARBA00022771"/>
    </source>
</evidence>
<organism evidence="7">
    <name type="scientific">Cryptomonas curvata</name>
    <dbReference type="NCBI Taxonomy" id="233186"/>
    <lineage>
        <taxon>Eukaryota</taxon>
        <taxon>Cryptophyceae</taxon>
        <taxon>Cryptomonadales</taxon>
        <taxon>Cryptomonadaceae</taxon>
        <taxon>Cryptomonas</taxon>
    </lineage>
</organism>
<feature type="domain" description="A20-type" evidence="5">
    <location>
        <begin position="8"/>
        <end position="42"/>
    </location>
</feature>
<dbReference type="Gene3D" id="4.10.1110.10">
    <property type="entry name" value="AN1-like Zinc finger"/>
    <property type="match status" value="1"/>
</dbReference>
<reference evidence="7" key="1">
    <citation type="submission" date="2021-01" db="EMBL/GenBank/DDBJ databases">
        <authorList>
            <person name="Corre E."/>
            <person name="Pelletier E."/>
            <person name="Niang G."/>
            <person name="Scheremetjew M."/>
            <person name="Finn R."/>
            <person name="Kale V."/>
            <person name="Holt S."/>
            <person name="Cochrane G."/>
            <person name="Meng A."/>
            <person name="Brown T."/>
            <person name="Cohen L."/>
        </authorList>
    </citation>
    <scope>NUCLEOTIDE SEQUENCE</scope>
    <source>
        <strain evidence="7">CCAP979/52</strain>
    </source>
</reference>
<accession>A0A7S0QTQ3</accession>
<dbReference type="SMART" id="SM00154">
    <property type="entry name" value="ZnF_AN1"/>
    <property type="match status" value="1"/>
</dbReference>
<protein>
    <recommendedName>
        <fullName evidence="8">AN1-type domain-containing protein</fullName>
    </recommendedName>
</protein>
<keyword evidence="2 4" id="KW-0863">Zinc-finger</keyword>
<keyword evidence="1" id="KW-0479">Metal-binding</keyword>
<dbReference type="GO" id="GO:0003677">
    <property type="term" value="F:DNA binding"/>
    <property type="evidence" value="ECO:0007669"/>
    <property type="project" value="InterPro"/>
</dbReference>
<evidence type="ECO:0000256" key="4">
    <source>
        <dbReference type="PROSITE-ProRule" id="PRU00449"/>
    </source>
</evidence>
<evidence type="ECO:0000259" key="5">
    <source>
        <dbReference type="PROSITE" id="PS51036"/>
    </source>
</evidence>
<dbReference type="PROSITE" id="PS51036">
    <property type="entry name" value="ZF_A20"/>
    <property type="match status" value="1"/>
</dbReference>
<dbReference type="InterPro" id="IPR050652">
    <property type="entry name" value="AN1_A20_ZnFinger"/>
</dbReference>
<dbReference type="SMART" id="SM00259">
    <property type="entry name" value="ZnF_A20"/>
    <property type="match status" value="1"/>
</dbReference>
<feature type="domain" description="AN1-type" evidence="6">
    <location>
        <begin position="115"/>
        <end position="161"/>
    </location>
</feature>
<evidence type="ECO:0000313" key="7">
    <source>
        <dbReference type="EMBL" id="CAD8659329.1"/>
    </source>
</evidence>
<dbReference type="AlphaFoldDB" id="A0A7S0QTQ3"/>
<evidence type="ECO:0000256" key="3">
    <source>
        <dbReference type="ARBA" id="ARBA00022833"/>
    </source>
</evidence>
<evidence type="ECO:0000256" key="1">
    <source>
        <dbReference type="ARBA" id="ARBA00022723"/>
    </source>
</evidence>
<dbReference type="Pfam" id="PF01428">
    <property type="entry name" value="zf-AN1"/>
    <property type="match status" value="1"/>
</dbReference>
<dbReference type="GO" id="GO:0008270">
    <property type="term" value="F:zinc ion binding"/>
    <property type="evidence" value="ECO:0007669"/>
    <property type="project" value="UniProtKB-KW"/>
</dbReference>
<dbReference type="PANTHER" id="PTHR10634">
    <property type="entry name" value="AN1-TYPE ZINC FINGER PROTEIN"/>
    <property type="match status" value="1"/>
</dbReference>
<evidence type="ECO:0008006" key="8">
    <source>
        <dbReference type="Google" id="ProtNLM"/>
    </source>
</evidence>